<evidence type="ECO:0008006" key="3">
    <source>
        <dbReference type="Google" id="ProtNLM"/>
    </source>
</evidence>
<organism evidence="1 2">
    <name type="scientific">Corynebacterium genitalium ATCC 33030</name>
    <dbReference type="NCBI Taxonomy" id="585529"/>
    <lineage>
        <taxon>Bacteria</taxon>
        <taxon>Bacillati</taxon>
        <taxon>Actinomycetota</taxon>
        <taxon>Actinomycetes</taxon>
        <taxon>Mycobacteriales</taxon>
        <taxon>Corynebacteriaceae</taxon>
        <taxon>Corynebacterium</taxon>
    </lineage>
</organism>
<protein>
    <recommendedName>
        <fullName evidence="3">Bacteriocin biosynthesis cyclodehydratase domain protein</fullName>
    </recommendedName>
</protein>
<dbReference type="RefSeq" id="WP_005286023.1">
    <property type="nucleotide sequence ID" value="NZ_CM000961.1"/>
</dbReference>
<proteinExistence type="predicted"/>
<dbReference type="eggNOG" id="ENOG5031IRC">
    <property type="taxonomic scope" value="Bacteria"/>
</dbReference>
<sequence>MGDSTLVRLAPGVNVLVRGEGSVQFGLDASRSAVLDTAHPRQLKAILDAMIEPTAVRDVLNALRGIPEIDEPEARALVNDLLNYRILVDASERTVVVLGTSALADEVVRLLRTGGITVRTPLIDEPLHPFFSLLSPDTPVVVVDQVPQLVRLREALADHTGWIIPVFTLDSRVVVGPASLDGDGPCLECVLMHAQERDPHTHVTATALSQASSTNAPDPAVVAAGAAAAAVIVRRCAEVPEPPGVLVPEAEPGIALIIDPFGPQWVAEHPLGTHKSCPACL</sequence>
<name>D7WA32_9CORY</name>
<dbReference type="AlphaFoldDB" id="D7WA32"/>
<evidence type="ECO:0000313" key="2">
    <source>
        <dbReference type="Proteomes" id="UP000004208"/>
    </source>
</evidence>
<accession>D7WA32</accession>
<dbReference type="Gene3D" id="3.40.50.720">
    <property type="entry name" value="NAD(P)-binding Rossmann-like Domain"/>
    <property type="match status" value="1"/>
</dbReference>
<dbReference type="OrthoDB" id="4426339at2"/>
<keyword evidence="2" id="KW-1185">Reference proteome</keyword>
<gene>
    <name evidence="1" type="ORF">HMPREF0291_10014</name>
</gene>
<dbReference type="Proteomes" id="UP000004208">
    <property type="component" value="Unassembled WGS sequence"/>
</dbReference>
<comment type="caution">
    <text evidence="1">The sequence shown here is derived from an EMBL/GenBank/DDBJ whole genome shotgun (WGS) entry which is preliminary data.</text>
</comment>
<dbReference type="STRING" id="585529.HMPREF0291_10014"/>
<dbReference type="EMBL" id="ACLJ02000001">
    <property type="protein sequence ID" value="EFK54756.1"/>
    <property type="molecule type" value="Genomic_DNA"/>
</dbReference>
<dbReference type="HOGENOM" id="CLU_042635_1_0_11"/>
<evidence type="ECO:0000313" key="1">
    <source>
        <dbReference type="EMBL" id="EFK54756.1"/>
    </source>
</evidence>
<reference evidence="1" key="1">
    <citation type="submission" date="2010-06" db="EMBL/GenBank/DDBJ databases">
        <authorList>
            <person name="Muzny D."/>
            <person name="Qin X."/>
            <person name="Buhay C."/>
            <person name="Dugan-Rocha S."/>
            <person name="Ding Y."/>
            <person name="Chen G."/>
            <person name="Hawes A."/>
            <person name="Holder M."/>
            <person name="Jhangiani S."/>
            <person name="Johnson A."/>
            <person name="Khan Z."/>
            <person name="Li Z."/>
            <person name="Liu W."/>
            <person name="Liu X."/>
            <person name="Perez L."/>
            <person name="Shen H."/>
            <person name="Wang Q."/>
            <person name="Watt J."/>
            <person name="Xi L."/>
            <person name="Xin Y."/>
            <person name="Zhou J."/>
            <person name="Deng J."/>
            <person name="Jiang H."/>
            <person name="Liu Y."/>
            <person name="Qu J."/>
            <person name="Song X.-Z."/>
            <person name="Zhang L."/>
            <person name="Villasana D."/>
            <person name="Johnson A."/>
            <person name="Liu J."/>
            <person name="Liyanage D."/>
            <person name="Lorensuhewa L."/>
            <person name="Robinson T."/>
            <person name="Song A."/>
            <person name="Song B.-B."/>
            <person name="Dinh H."/>
            <person name="Thornton R."/>
            <person name="Coyle M."/>
            <person name="Francisco L."/>
            <person name="Jackson L."/>
            <person name="Javaid M."/>
            <person name="Korchina V."/>
            <person name="Kovar C."/>
            <person name="Mata R."/>
            <person name="Mathew T."/>
            <person name="Ngo R."/>
            <person name="Nguyen L."/>
            <person name="Nguyen N."/>
            <person name="Okwuonu G."/>
            <person name="Ongeri F."/>
            <person name="Pham C."/>
            <person name="Simmons D."/>
            <person name="Wilczek-Boney K."/>
            <person name="Hale W."/>
            <person name="Jakkamsetti A."/>
            <person name="Pham P."/>
            <person name="Ruth R."/>
            <person name="San Lucas F."/>
            <person name="Warren J."/>
            <person name="Zhang J."/>
            <person name="Zhao Z."/>
            <person name="Zhou C."/>
            <person name="Zhu D."/>
            <person name="Lee S."/>
            <person name="Bess C."/>
            <person name="Blankenburg K."/>
            <person name="Forbes L."/>
            <person name="Fu Q."/>
            <person name="Gubbala S."/>
            <person name="Hirani K."/>
            <person name="Jayaseelan J.C."/>
            <person name="Lara F."/>
            <person name="Munidasa M."/>
            <person name="Palculict T."/>
            <person name="Patil S."/>
            <person name="Pu L.-L."/>
            <person name="Saada N."/>
            <person name="Tang L."/>
            <person name="Weissenberger G."/>
            <person name="Zhu Y."/>
            <person name="Hemphill L."/>
            <person name="Shang Y."/>
            <person name="Youmans B."/>
            <person name="Ayvaz T."/>
            <person name="Ross M."/>
            <person name="Santibanez J."/>
            <person name="Aqrawi P."/>
            <person name="Gross S."/>
            <person name="Joshi V."/>
            <person name="Fowler G."/>
            <person name="Nazareth L."/>
            <person name="Reid J."/>
            <person name="Worley K."/>
            <person name="Petrosino J."/>
            <person name="Highlander S."/>
            <person name="Gibbs R."/>
        </authorList>
    </citation>
    <scope>NUCLEOTIDE SEQUENCE [LARGE SCALE GENOMIC DNA]</scope>
    <source>
        <strain evidence="1">ATCC 33030</strain>
    </source>
</reference>